<sequence>MEDFLELEEFLELEDGENLKDWDIDKEITMEYFLELEKFLKVLNEAQLADLGKDSEQKLDDNHHTSGRDMETSPKASIDHHPPESIDRHPPDCIDRHPLDDIDQHPRLDELPGYIVELKPIEESMYKFEDTHLAVPTHMRPPICAEEAAWFHKRLKRLHDPVKQQAIVSESKIHLTVYQTASYNLRQQATISDSKIQSTSSPISIYQLETRDEMVRGDWDLISGLGNQRWAGLTLLGKAHFNNPTYNGVFDDHMNVVAYQRGLRFRGEIDKGPTEAASVDTSTSSLIDTRRVSKQKEFEACRNIFDGGTTTRLDKSGEKKKKNWKKRK</sequence>
<keyword evidence="3" id="KW-1185">Reference proteome</keyword>
<evidence type="ECO:0000313" key="3">
    <source>
        <dbReference type="Proteomes" id="UP000028999"/>
    </source>
</evidence>
<dbReference type="EMBL" id="LK032024">
    <property type="protein sequence ID" value="CDY12534.1"/>
    <property type="molecule type" value="Genomic_DNA"/>
</dbReference>
<organism evidence="2 3">
    <name type="scientific">Brassica napus</name>
    <name type="common">Rape</name>
    <dbReference type="NCBI Taxonomy" id="3708"/>
    <lineage>
        <taxon>Eukaryota</taxon>
        <taxon>Viridiplantae</taxon>
        <taxon>Streptophyta</taxon>
        <taxon>Embryophyta</taxon>
        <taxon>Tracheophyta</taxon>
        <taxon>Spermatophyta</taxon>
        <taxon>Magnoliopsida</taxon>
        <taxon>eudicotyledons</taxon>
        <taxon>Gunneridae</taxon>
        <taxon>Pentapetalae</taxon>
        <taxon>rosids</taxon>
        <taxon>malvids</taxon>
        <taxon>Brassicales</taxon>
        <taxon>Brassicaceae</taxon>
        <taxon>Brassiceae</taxon>
        <taxon>Brassica</taxon>
    </lineage>
</organism>
<protein>
    <submittedName>
        <fullName evidence="2">BnaC06g00600D protein</fullName>
    </submittedName>
</protein>
<gene>
    <name evidence="2" type="primary">BnaC06g00600D</name>
    <name evidence="2" type="ORF">GSBRNA2T00061894001</name>
</gene>
<reference evidence="2 3" key="1">
    <citation type="journal article" date="2014" name="Science">
        <title>Plant genetics. Early allopolyploid evolution in the post-Neolithic Brassica napus oilseed genome.</title>
        <authorList>
            <person name="Chalhoub B."/>
            <person name="Denoeud F."/>
            <person name="Liu S."/>
            <person name="Parkin I.A."/>
            <person name="Tang H."/>
            <person name="Wang X."/>
            <person name="Chiquet J."/>
            <person name="Belcram H."/>
            <person name="Tong C."/>
            <person name="Samans B."/>
            <person name="Correa M."/>
            <person name="Da Silva C."/>
            <person name="Just J."/>
            <person name="Falentin C."/>
            <person name="Koh C.S."/>
            <person name="Le Clainche I."/>
            <person name="Bernard M."/>
            <person name="Bento P."/>
            <person name="Noel B."/>
            <person name="Labadie K."/>
            <person name="Alberti A."/>
            <person name="Charles M."/>
            <person name="Arnaud D."/>
            <person name="Guo H."/>
            <person name="Daviaud C."/>
            <person name="Alamery S."/>
            <person name="Jabbari K."/>
            <person name="Zhao M."/>
            <person name="Edger P.P."/>
            <person name="Chelaifa H."/>
            <person name="Tack D."/>
            <person name="Lassalle G."/>
            <person name="Mestiri I."/>
            <person name="Schnel N."/>
            <person name="Le Paslier M.C."/>
            <person name="Fan G."/>
            <person name="Renault V."/>
            <person name="Bayer P.E."/>
            <person name="Golicz A.A."/>
            <person name="Manoli S."/>
            <person name="Lee T.H."/>
            <person name="Thi V.H."/>
            <person name="Chalabi S."/>
            <person name="Hu Q."/>
            <person name="Fan C."/>
            <person name="Tollenaere R."/>
            <person name="Lu Y."/>
            <person name="Battail C."/>
            <person name="Shen J."/>
            <person name="Sidebottom C.H."/>
            <person name="Wang X."/>
            <person name="Canaguier A."/>
            <person name="Chauveau A."/>
            <person name="Berard A."/>
            <person name="Deniot G."/>
            <person name="Guan M."/>
            <person name="Liu Z."/>
            <person name="Sun F."/>
            <person name="Lim Y.P."/>
            <person name="Lyons E."/>
            <person name="Town C.D."/>
            <person name="Bancroft I."/>
            <person name="Wang X."/>
            <person name="Meng J."/>
            <person name="Ma J."/>
            <person name="Pires J.C."/>
            <person name="King G.J."/>
            <person name="Brunel D."/>
            <person name="Delourme R."/>
            <person name="Renard M."/>
            <person name="Aury J.M."/>
            <person name="Adams K.L."/>
            <person name="Batley J."/>
            <person name="Snowdon R.J."/>
            <person name="Tost J."/>
            <person name="Edwards D."/>
            <person name="Zhou Y."/>
            <person name="Hua W."/>
            <person name="Sharpe A.G."/>
            <person name="Paterson A.H."/>
            <person name="Guan C."/>
            <person name="Wincker P."/>
        </authorList>
    </citation>
    <scope>NUCLEOTIDE SEQUENCE [LARGE SCALE GENOMIC DNA]</scope>
    <source>
        <strain evidence="3">cv. Darmor-bzh</strain>
    </source>
</reference>
<dbReference type="AlphaFoldDB" id="A0A078FHT6"/>
<dbReference type="PaxDb" id="3708-A0A078FHT6"/>
<dbReference type="Gramene" id="CDY12534">
    <property type="protein sequence ID" value="CDY12534"/>
    <property type="gene ID" value="GSBRNA2T00061894001"/>
</dbReference>
<dbReference type="Proteomes" id="UP000028999">
    <property type="component" value="Unassembled WGS sequence"/>
</dbReference>
<name>A0A078FHT6_BRANA</name>
<feature type="region of interest" description="Disordered" evidence="1">
    <location>
        <begin position="54"/>
        <end position="102"/>
    </location>
</feature>
<evidence type="ECO:0000256" key="1">
    <source>
        <dbReference type="SAM" id="MobiDB-lite"/>
    </source>
</evidence>
<proteinExistence type="predicted"/>
<evidence type="ECO:0000313" key="2">
    <source>
        <dbReference type="EMBL" id="CDY12534.1"/>
    </source>
</evidence>
<accession>A0A078FHT6</accession>